<feature type="binding site" evidence="1">
    <location>
        <position position="34"/>
    </location>
    <ligand>
        <name>ATP</name>
        <dbReference type="ChEBI" id="CHEBI:30616"/>
    </ligand>
</feature>
<feature type="domain" description="Protein kinase" evidence="2">
    <location>
        <begin position="5"/>
        <end position="48"/>
    </location>
</feature>
<dbReference type="InterPro" id="IPR011009">
    <property type="entry name" value="Kinase-like_dom_sf"/>
</dbReference>
<reference evidence="3" key="2">
    <citation type="submission" date="2025-09" db="UniProtKB">
        <authorList>
            <consortium name="Ensembl"/>
        </authorList>
    </citation>
    <scope>IDENTIFICATION</scope>
</reference>
<keyword evidence="1" id="KW-0067">ATP-binding</keyword>
<keyword evidence="4" id="KW-1185">Reference proteome</keyword>
<evidence type="ECO:0000256" key="1">
    <source>
        <dbReference type="PROSITE-ProRule" id="PRU10141"/>
    </source>
</evidence>
<dbReference type="Proteomes" id="UP000472270">
    <property type="component" value="Unassembled WGS sequence"/>
</dbReference>
<dbReference type="GO" id="GO:0004672">
    <property type="term" value="F:protein kinase activity"/>
    <property type="evidence" value="ECO:0007669"/>
    <property type="project" value="InterPro"/>
</dbReference>
<name>A0A673GD33_9TELE</name>
<evidence type="ECO:0000313" key="4">
    <source>
        <dbReference type="Proteomes" id="UP000472270"/>
    </source>
</evidence>
<keyword evidence="1" id="KW-0547">Nucleotide-binding</keyword>
<dbReference type="InterPro" id="IPR017441">
    <property type="entry name" value="Protein_kinase_ATP_BS"/>
</dbReference>
<dbReference type="PROSITE" id="PS50011">
    <property type="entry name" value="PROTEIN_KINASE_DOM"/>
    <property type="match status" value="1"/>
</dbReference>
<dbReference type="PROSITE" id="PS00107">
    <property type="entry name" value="PROTEIN_KINASE_ATP"/>
    <property type="match status" value="1"/>
</dbReference>
<accession>A0A673GD33</accession>
<dbReference type="SUPFAM" id="SSF56112">
    <property type="entry name" value="Protein kinase-like (PK-like)"/>
    <property type="match status" value="1"/>
</dbReference>
<dbReference type="Gene3D" id="3.30.200.20">
    <property type="entry name" value="Phosphorylase Kinase, domain 1"/>
    <property type="match status" value="1"/>
</dbReference>
<dbReference type="InterPro" id="IPR000719">
    <property type="entry name" value="Prot_kinase_dom"/>
</dbReference>
<protein>
    <recommendedName>
        <fullName evidence="2">Protein kinase domain-containing protein</fullName>
    </recommendedName>
</protein>
<evidence type="ECO:0000313" key="3">
    <source>
        <dbReference type="Ensembl" id="ENSSRHP00000010438.1"/>
    </source>
</evidence>
<reference evidence="3" key="1">
    <citation type="submission" date="2025-08" db="UniProtKB">
        <authorList>
            <consortium name="Ensembl"/>
        </authorList>
    </citation>
    <scope>IDENTIFICATION</scope>
</reference>
<dbReference type="AlphaFoldDB" id="A0A673GD33"/>
<sequence>MCLRYDIKALIGRGSFSRVIRAEHRNTRQPFAIKLLEVKGQEGHGPVR</sequence>
<proteinExistence type="predicted"/>
<organism evidence="3 4">
    <name type="scientific">Sinocyclocheilus rhinocerous</name>
    <dbReference type="NCBI Taxonomy" id="307959"/>
    <lineage>
        <taxon>Eukaryota</taxon>
        <taxon>Metazoa</taxon>
        <taxon>Chordata</taxon>
        <taxon>Craniata</taxon>
        <taxon>Vertebrata</taxon>
        <taxon>Euteleostomi</taxon>
        <taxon>Actinopterygii</taxon>
        <taxon>Neopterygii</taxon>
        <taxon>Teleostei</taxon>
        <taxon>Ostariophysi</taxon>
        <taxon>Cypriniformes</taxon>
        <taxon>Cyprinidae</taxon>
        <taxon>Cyprininae</taxon>
        <taxon>Sinocyclocheilus</taxon>
    </lineage>
</organism>
<dbReference type="GO" id="GO:0005524">
    <property type="term" value="F:ATP binding"/>
    <property type="evidence" value="ECO:0007669"/>
    <property type="project" value="UniProtKB-UniRule"/>
</dbReference>
<dbReference type="Ensembl" id="ENSSRHT00000010793.1">
    <property type="protein sequence ID" value="ENSSRHP00000010438.1"/>
    <property type="gene ID" value="ENSSRHG00000005914.1"/>
</dbReference>
<evidence type="ECO:0000259" key="2">
    <source>
        <dbReference type="PROSITE" id="PS50011"/>
    </source>
</evidence>